<accession>A0A087TEN9</accession>
<name>A0A087TEN9_STEMI</name>
<protein>
    <submittedName>
        <fullName evidence="1">Uncharacterized protein</fullName>
    </submittedName>
</protein>
<feature type="non-terminal residue" evidence="1">
    <location>
        <position position="492"/>
    </location>
</feature>
<dbReference type="Proteomes" id="UP000054359">
    <property type="component" value="Unassembled WGS sequence"/>
</dbReference>
<evidence type="ECO:0000313" key="1">
    <source>
        <dbReference type="EMBL" id="KFM63578.1"/>
    </source>
</evidence>
<sequence>MLKEFEKFVVQMRKVCLNCLSPANLDENQGKTIINISSKQIAGALLLDTGAYVVKDSMNASLNSKLAEKCFTNVAANSATELELPVDVISPLVKRKRMDPGVEDVSEGLPEEILSNVVHEGDSLELPLPENFSGTSDLQRQEALTASLSRADAHTDITSKALFDLSSSTTVTPSSLSSGCLSAINSSKNQSINSTFLTNSGTQHMQNIQVKKVHLFGSQQQQLLSNDDPALSVSSFTMSTDLPDFSTQSQIINKDPPIALRQIEICDNPERASKHAFQGLSLDTNIDIFNSCQELQTQTVIMNNTQTSAHSVPAVSIMNSSIHNGTIPNDSQNVAIETAVSQSIVSCLPVSEVIGQLQNSSSIVTDNGIPSEVNISTAAVEEPRELEVTTHNEISEATKPLESSTVLRHLMLPDGQVIGLWSQIEDSEKTLSEQHIQGYLPGNLIILQNPNGSVQVPNDQAVSIETLQTLVTVDPESVTQSQTGTHAYTTVQ</sequence>
<reference evidence="1 2" key="1">
    <citation type="submission" date="2013-11" db="EMBL/GenBank/DDBJ databases">
        <title>Genome sequencing of Stegodyphus mimosarum.</title>
        <authorList>
            <person name="Bechsgaard J."/>
        </authorList>
    </citation>
    <scope>NUCLEOTIDE SEQUENCE [LARGE SCALE GENOMIC DNA]</scope>
</reference>
<proteinExistence type="predicted"/>
<dbReference type="OrthoDB" id="5981545at2759"/>
<gene>
    <name evidence="1" type="ORF">X975_20787</name>
</gene>
<dbReference type="EMBL" id="KK114877">
    <property type="protein sequence ID" value="KFM63578.1"/>
    <property type="molecule type" value="Genomic_DNA"/>
</dbReference>
<organism evidence="1 2">
    <name type="scientific">Stegodyphus mimosarum</name>
    <name type="common">African social velvet spider</name>
    <dbReference type="NCBI Taxonomy" id="407821"/>
    <lineage>
        <taxon>Eukaryota</taxon>
        <taxon>Metazoa</taxon>
        <taxon>Ecdysozoa</taxon>
        <taxon>Arthropoda</taxon>
        <taxon>Chelicerata</taxon>
        <taxon>Arachnida</taxon>
        <taxon>Araneae</taxon>
        <taxon>Araneomorphae</taxon>
        <taxon>Entelegynae</taxon>
        <taxon>Eresoidea</taxon>
        <taxon>Eresidae</taxon>
        <taxon>Stegodyphus</taxon>
    </lineage>
</organism>
<keyword evidence="2" id="KW-1185">Reference proteome</keyword>
<dbReference type="AlphaFoldDB" id="A0A087TEN9"/>
<evidence type="ECO:0000313" key="2">
    <source>
        <dbReference type="Proteomes" id="UP000054359"/>
    </source>
</evidence>